<evidence type="ECO:0000256" key="5">
    <source>
        <dbReference type="RuleBase" id="RU000384"/>
    </source>
</evidence>
<keyword evidence="2 8" id="KW-0436">Ligase</keyword>
<dbReference type="RefSeq" id="WP_166848814.1">
    <property type="nucleotide sequence ID" value="NZ_JAAONY010000001.1"/>
</dbReference>
<dbReference type="GO" id="GO:0006542">
    <property type="term" value="P:glutamine biosynthetic process"/>
    <property type="evidence" value="ECO:0007669"/>
    <property type="project" value="InterPro"/>
</dbReference>
<evidence type="ECO:0000256" key="6">
    <source>
        <dbReference type="SAM" id="MobiDB-lite"/>
    </source>
</evidence>
<dbReference type="GO" id="GO:0004356">
    <property type="term" value="F:glutamine synthetase activity"/>
    <property type="evidence" value="ECO:0007669"/>
    <property type="project" value="UniProtKB-EC"/>
</dbReference>
<dbReference type="PROSITE" id="PS00181">
    <property type="entry name" value="GLNA_ATP"/>
    <property type="match status" value="1"/>
</dbReference>
<evidence type="ECO:0000313" key="9">
    <source>
        <dbReference type="Proteomes" id="UP000528457"/>
    </source>
</evidence>
<comment type="caution">
    <text evidence="8">The sequence shown here is derived from an EMBL/GenBank/DDBJ whole genome shotgun (WGS) entry which is preliminary data.</text>
</comment>
<gene>
    <name evidence="8" type="ORF">HNR48_001604</name>
</gene>
<name>A0A7X0MV38_9GAMM</name>
<dbReference type="InterPro" id="IPR027303">
    <property type="entry name" value="Gln_synth_gly_rich_site"/>
</dbReference>
<keyword evidence="9" id="KW-1185">Reference proteome</keyword>
<dbReference type="InterPro" id="IPR036651">
    <property type="entry name" value="Gln_synt_N_sf"/>
</dbReference>
<dbReference type="Pfam" id="PF00120">
    <property type="entry name" value="Gln-synt_C"/>
    <property type="match status" value="1"/>
</dbReference>
<keyword evidence="3" id="KW-0460">Magnesium</keyword>
<sequence>MNTSSSVDPQLQQARDFLAANPDIHTIEVYLCDYNGLLRGKLIPRDNLEKVFKGNLKLPTTALSMDIWGRDLEEIVFATGDADGLCLPVPGSLQRIPWRSGSAQMQITMADMDGRDDDGDPRNILKNIAEQYSEKGLRPVVAVEMEFFLLKSELNADGSPQHSSVEADGSASLGGQPYHLDSMQEQRELLDELRSACEALDLPTDTFVKEAAPSQYEINLNHLPDPVAAADAAFLLKRVIREVCRKHGYIASFMAKPFGEEAGNGMHVHFSCLDNDDNNIFSDGGDKGSEALSQAIAGMATTMKDCMAIFAPNLNSYRRFQAGCHAPTSPCWGYENRTVALRVPAGDADARRIEHRIGGADCNPYLLLSAILAGALKGMNETLNADAPIEGDAYSQVEPSLPQFWPESLSLFEQSTFIPETFGKTFHHRFGLCKRQELNEFHSRVTQLEYSAYLKCI</sequence>
<dbReference type="EC" id="6.3.1.2" evidence="8"/>
<dbReference type="PANTHER" id="PTHR43785:SF12">
    <property type="entry name" value="TYPE-1 GLUTAMINE SYNTHETASE 2"/>
    <property type="match status" value="1"/>
</dbReference>
<feature type="region of interest" description="Disordered" evidence="6">
    <location>
        <begin position="156"/>
        <end position="175"/>
    </location>
</feature>
<organism evidence="8 9">
    <name type="scientific">Pseudoteredinibacter isoporae</name>
    <dbReference type="NCBI Taxonomy" id="570281"/>
    <lineage>
        <taxon>Bacteria</taxon>
        <taxon>Pseudomonadati</taxon>
        <taxon>Pseudomonadota</taxon>
        <taxon>Gammaproteobacteria</taxon>
        <taxon>Cellvibrionales</taxon>
        <taxon>Cellvibrionaceae</taxon>
        <taxon>Pseudoteredinibacter</taxon>
    </lineage>
</organism>
<reference evidence="8 9" key="1">
    <citation type="submission" date="2020-08" db="EMBL/GenBank/DDBJ databases">
        <title>Genomic Encyclopedia of Type Strains, Phase IV (KMG-IV): sequencing the most valuable type-strain genomes for metagenomic binning, comparative biology and taxonomic classification.</title>
        <authorList>
            <person name="Goeker M."/>
        </authorList>
    </citation>
    <scope>NUCLEOTIDE SEQUENCE [LARGE SCALE GENOMIC DNA]</scope>
    <source>
        <strain evidence="8 9">DSM 22368</strain>
    </source>
</reference>
<dbReference type="FunCoup" id="A0A7X0MV38">
    <property type="interactions" value="112"/>
</dbReference>
<evidence type="ECO:0000256" key="1">
    <source>
        <dbReference type="ARBA" id="ARBA00001946"/>
    </source>
</evidence>
<feature type="domain" description="GS catalytic" evidence="7">
    <location>
        <begin position="121"/>
        <end position="457"/>
    </location>
</feature>
<evidence type="ECO:0000256" key="3">
    <source>
        <dbReference type="ARBA" id="ARBA00022842"/>
    </source>
</evidence>
<accession>A0A7X0MV38</accession>
<comment type="similarity">
    <text evidence="4 5">Belongs to the glutamine synthetase family.</text>
</comment>
<protein>
    <submittedName>
        <fullName evidence="8">Glutamine synthetase</fullName>
        <ecNumber evidence="8">6.3.1.2</ecNumber>
    </submittedName>
</protein>
<dbReference type="Proteomes" id="UP000528457">
    <property type="component" value="Unassembled WGS sequence"/>
</dbReference>
<dbReference type="InParanoid" id="A0A7X0MV38"/>
<dbReference type="InterPro" id="IPR014746">
    <property type="entry name" value="Gln_synth/guanido_kin_cat_dom"/>
</dbReference>
<comment type="cofactor">
    <cofactor evidence="1">
        <name>Mg(2+)</name>
        <dbReference type="ChEBI" id="CHEBI:18420"/>
    </cofactor>
</comment>
<evidence type="ECO:0000256" key="2">
    <source>
        <dbReference type="ARBA" id="ARBA00022598"/>
    </source>
</evidence>
<dbReference type="Gene3D" id="3.30.590.10">
    <property type="entry name" value="Glutamine synthetase/guanido kinase, catalytic domain"/>
    <property type="match status" value="1"/>
</dbReference>
<dbReference type="PANTHER" id="PTHR43785">
    <property type="entry name" value="GAMMA-GLUTAMYLPUTRESCINE SYNTHETASE"/>
    <property type="match status" value="1"/>
</dbReference>
<dbReference type="SUPFAM" id="SSF54368">
    <property type="entry name" value="Glutamine synthetase, N-terminal domain"/>
    <property type="match status" value="1"/>
</dbReference>
<evidence type="ECO:0000256" key="4">
    <source>
        <dbReference type="PROSITE-ProRule" id="PRU01331"/>
    </source>
</evidence>
<dbReference type="GO" id="GO:0006598">
    <property type="term" value="P:polyamine catabolic process"/>
    <property type="evidence" value="ECO:0007669"/>
    <property type="project" value="TreeGrafter"/>
</dbReference>
<dbReference type="SMART" id="SM01230">
    <property type="entry name" value="Gln-synt_C"/>
    <property type="match status" value="1"/>
</dbReference>
<evidence type="ECO:0000259" key="7">
    <source>
        <dbReference type="PROSITE" id="PS51987"/>
    </source>
</evidence>
<dbReference type="Gene3D" id="3.10.20.70">
    <property type="entry name" value="Glutamine synthetase, N-terminal domain"/>
    <property type="match status" value="1"/>
</dbReference>
<dbReference type="EMBL" id="JACHHT010000001">
    <property type="protein sequence ID" value="MBB6521326.1"/>
    <property type="molecule type" value="Genomic_DNA"/>
</dbReference>
<dbReference type="PROSITE" id="PS51987">
    <property type="entry name" value="GS_CATALYTIC"/>
    <property type="match status" value="1"/>
</dbReference>
<evidence type="ECO:0000313" key="8">
    <source>
        <dbReference type="EMBL" id="MBB6521326.1"/>
    </source>
</evidence>
<dbReference type="SUPFAM" id="SSF55931">
    <property type="entry name" value="Glutamine synthetase/guanido kinase"/>
    <property type="match status" value="1"/>
</dbReference>
<proteinExistence type="inferred from homology"/>
<dbReference type="InterPro" id="IPR008146">
    <property type="entry name" value="Gln_synth_cat_dom"/>
</dbReference>
<dbReference type="AlphaFoldDB" id="A0A7X0MV38"/>